<comment type="caution">
    <text evidence="2">The sequence shown here is derived from an EMBL/GenBank/DDBJ whole genome shotgun (WGS) entry which is preliminary data.</text>
</comment>
<keyword evidence="1" id="KW-0732">Signal</keyword>
<feature type="signal peptide" evidence="1">
    <location>
        <begin position="1"/>
        <end position="24"/>
    </location>
</feature>
<evidence type="ECO:0000313" key="3">
    <source>
        <dbReference type="Proteomes" id="UP001150259"/>
    </source>
</evidence>
<dbReference type="RefSeq" id="WP_272463037.1">
    <property type="nucleotide sequence ID" value="NZ_JAPFQL010000068.1"/>
</dbReference>
<protein>
    <submittedName>
        <fullName evidence="2">Uncharacterized protein</fullName>
    </submittedName>
</protein>
<accession>A0ABT5GJQ0</accession>
<name>A0ABT5GJQ0_9MICO</name>
<feature type="chain" id="PRO_5047452059" evidence="1">
    <location>
        <begin position="25"/>
        <end position="196"/>
    </location>
</feature>
<dbReference type="Proteomes" id="UP001150259">
    <property type="component" value="Unassembled WGS sequence"/>
</dbReference>
<evidence type="ECO:0000256" key="1">
    <source>
        <dbReference type="SAM" id="SignalP"/>
    </source>
</evidence>
<sequence length="196" mass="20205">MAAQLAAAAVFALLSLALPAVAHAHGDEAEIPARELVLQAIAYIVNTPDDSDMISEKLMEATESEDASGVDLEAVDRAMAELDDGDLVQGRILLEESIGARPDLSGMDVRHVLNVAPGASVVSLATGEQAGTAIVTDELSGRGPWTGTDSVLVAIAAVTAGLGLLLSWRFRPAHSIHTLQHQMVSPSGPPGGRAMG</sequence>
<evidence type="ECO:0000313" key="2">
    <source>
        <dbReference type="EMBL" id="MDC5698465.1"/>
    </source>
</evidence>
<organism evidence="2 3">
    <name type="scientific">Intrasporangium calvum</name>
    <dbReference type="NCBI Taxonomy" id="53358"/>
    <lineage>
        <taxon>Bacteria</taxon>
        <taxon>Bacillati</taxon>
        <taxon>Actinomycetota</taxon>
        <taxon>Actinomycetes</taxon>
        <taxon>Micrococcales</taxon>
        <taxon>Intrasporangiaceae</taxon>
        <taxon>Intrasporangium</taxon>
    </lineage>
</organism>
<proteinExistence type="predicted"/>
<reference evidence="2 3" key="1">
    <citation type="submission" date="2022-11" db="EMBL/GenBank/DDBJ databases">
        <title>Anaerobic phenanthrene biodegradation by a DNRA strain PheN6.</title>
        <authorList>
            <person name="Zhang Z."/>
        </authorList>
    </citation>
    <scope>NUCLEOTIDE SEQUENCE [LARGE SCALE GENOMIC DNA]</scope>
    <source>
        <strain evidence="2 3">PheN6</strain>
    </source>
</reference>
<gene>
    <name evidence="2" type="ORF">OO014_14495</name>
</gene>
<keyword evidence="3" id="KW-1185">Reference proteome</keyword>
<dbReference type="EMBL" id="JAPFQL010000068">
    <property type="protein sequence ID" value="MDC5698465.1"/>
    <property type="molecule type" value="Genomic_DNA"/>
</dbReference>